<protein>
    <submittedName>
        <fullName evidence="1">Uncharacterized protein</fullName>
    </submittedName>
</protein>
<dbReference type="Proteomes" id="UP000287651">
    <property type="component" value="Unassembled WGS sequence"/>
</dbReference>
<gene>
    <name evidence="1" type="ORF">B296_00021031</name>
</gene>
<dbReference type="EMBL" id="AMZH03002831">
    <property type="protein sequence ID" value="RRT74248.1"/>
    <property type="molecule type" value="Genomic_DNA"/>
</dbReference>
<name>A0A427ADC7_ENSVE</name>
<reference evidence="1 2" key="1">
    <citation type="journal article" date="2014" name="Agronomy (Basel)">
        <title>A Draft Genome Sequence for Ensete ventricosum, the Drought-Tolerant Tree Against Hunger.</title>
        <authorList>
            <person name="Harrison J."/>
            <person name="Moore K.A."/>
            <person name="Paszkiewicz K."/>
            <person name="Jones T."/>
            <person name="Grant M."/>
            <person name="Ambacheew D."/>
            <person name="Muzemil S."/>
            <person name="Studholme D.J."/>
        </authorList>
    </citation>
    <scope>NUCLEOTIDE SEQUENCE [LARGE SCALE GENOMIC DNA]</scope>
</reference>
<feature type="non-terminal residue" evidence="1">
    <location>
        <position position="1"/>
    </location>
</feature>
<comment type="caution">
    <text evidence="1">The sequence shown here is derived from an EMBL/GenBank/DDBJ whole genome shotgun (WGS) entry which is preliminary data.</text>
</comment>
<dbReference type="AlphaFoldDB" id="A0A427ADC7"/>
<evidence type="ECO:0000313" key="2">
    <source>
        <dbReference type="Proteomes" id="UP000287651"/>
    </source>
</evidence>
<organism evidence="1 2">
    <name type="scientific">Ensete ventricosum</name>
    <name type="common">Abyssinian banana</name>
    <name type="synonym">Musa ensete</name>
    <dbReference type="NCBI Taxonomy" id="4639"/>
    <lineage>
        <taxon>Eukaryota</taxon>
        <taxon>Viridiplantae</taxon>
        <taxon>Streptophyta</taxon>
        <taxon>Embryophyta</taxon>
        <taxon>Tracheophyta</taxon>
        <taxon>Spermatophyta</taxon>
        <taxon>Magnoliopsida</taxon>
        <taxon>Liliopsida</taxon>
        <taxon>Zingiberales</taxon>
        <taxon>Musaceae</taxon>
        <taxon>Ensete</taxon>
    </lineage>
</organism>
<proteinExistence type="predicted"/>
<accession>A0A427ADC7</accession>
<evidence type="ECO:0000313" key="1">
    <source>
        <dbReference type="EMBL" id="RRT74248.1"/>
    </source>
</evidence>
<sequence length="64" mass="6846">WRHTEQPVVASFRKWGSSSSTVLAHTDRGTLISAHLCLLPTATSCAGSVVASSFLAHPPSRTNR</sequence>